<comment type="caution">
    <text evidence="6">The sequence shown here is derived from an EMBL/GenBank/DDBJ whole genome shotgun (WGS) entry which is preliminary data.</text>
</comment>
<evidence type="ECO:0000256" key="4">
    <source>
        <dbReference type="PROSITE-ProRule" id="PRU00339"/>
    </source>
</evidence>
<dbReference type="Pfam" id="PF13525">
    <property type="entry name" value="YfiO"/>
    <property type="match status" value="1"/>
</dbReference>
<dbReference type="EMBL" id="DTGT01000136">
    <property type="protein sequence ID" value="HGH60508.1"/>
    <property type="molecule type" value="Genomic_DNA"/>
</dbReference>
<feature type="repeat" description="TPR" evidence="4">
    <location>
        <begin position="72"/>
        <end position="105"/>
    </location>
</feature>
<keyword evidence="3" id="KW-0998">Cell outer membrane</keyword>
<feature type="domain" description="Outer membrane lipoprotein BamD-like" evidence="5">
    <location>
        <begin position="33"/>
        <end position="204"/>
    </location>
</feature>
<dbReference type="Gene3D" id="1.25.40.10">
    <property type="entry name" value="Tetratricopeptide repeat domain"/>
    <property type="match status" value="1"/>
</dbReference>
<evidence type="ECO:0000259" key="5">
    <source>
        <dbReference type="Pfam" id="PF13525"/>
    </source>
</evidence>
<dbReference type="InterPro" id="IPR019734">
    <property type="entry name" value="TPR_rpt"/>
</dbReference>
<name>A0A7C4AR43_9BACT</name>
<dbReference type="PROSITE" id="PS50005">
    <property type="entry name" value="TPR"/>
    <property type="match status" value="1"/>
</dbReference>
<organism evidence="6">
    <name type="scientific">Desulfomonile tiedjei</name>
    <dbReference type="NCBI Taxonomy" id="2358"/>
    <lineage>
        <taxon>Bacteria</taxon>
        <taxon>Pseudomonadati</taxon>
        <taxon>Thermodesulfobacteriota</taxon>
        <taxon>Desulfomonilia</taxon>
        <taxon>Desulfomonilales</taxon>
        <taxon>Desulfomonilaceae</taxon>
        <taxon>Desulfomonile</taxon>
    </lineage>
</organism>
<proteinExistence type="predicted"/>
<keyword evidence="2" id="KW-0472">Membrane</keyword>
<reference evidence="6" key="1">
    <citation type="journal article" date="2020" name="mSystems">
        <title>Genome- and Community-Level Interaction Insights into Carbon Utilization and Element Cycling Functions of Hydrothermarchaeota in Hydrothermal Sediment.</title>
        <authorList>
            <person name="Zhou Z."/>
            <person name="Liu Y."/>
            <person name="Xu W."/>
            <person name="Pan J."/>
            <person name="Luo Z.H."/>
            <person name="Li M."/>
        </authorList>
    </citation>
    <scope>NUCLEOTIDE SEQUENCE [LARGE SCALE GENOMIC DNA]</scope>
    <source>
        <strain evidence="6">SpSt-769</strain>
    </source>
</reference>
<protein>
    <submittedName>
        <fullName evidence="6">Outer membrane protein assembly factor BamD</fullName>
    </submittedName>
</protein>
<gene>
    <name evidence="6" type="primary">bamD</name>
    <name evidence="6" type="ORF">ENV54_04330</name>
</gene>
<dbReference type="SUPFAM" id="SSF48452">
    <property type="entry name" value="TPR-like"/>
    <property type="match status" value="1"/>
</dbReference>
<dbReference type="InterPro" id="IPR039565">
    <property type="entry name" value="BamD-like"/>
</dbReference>
<keyword evidence="1" id="KW-0732">Signal</keyword>
<evidence type="ECO:0000256" key="1">
    <source>
        <dbReference type="ARBA" id="ARBA00022729"/>
    </source>
</evidence>
<keyword evidence="4" id="KW-0802">TPR repeat</keyword>
<evidence type="ECO:0000256" key="3">
    <source>
        <dbReference type="ARBA" id="ARBA00023237"/>
    </source>
</evidence>
<dbReference type="NCBIfam" id="TIGR03302">
    <property type="entry name" value="OM_YfiO"/>
    <property type="match status" value="1"/>
</dbReference>
<dbReference type="InterPro" id="IPR011990">
    <property type="entry name" value="TPR-like_helical_dom_sf"/>
</dbReference>
<accession>A0A7C4AR43</accession>
<evidence type="ECO:0000256" key="2">
    <source>
        <dbReference type="ARBA" id="ARBA00023136"/>
    </source>
</evidence>
<sequence length="217" mass="24649">MNILKKLALLILVVICLTGCPSLWKTAATEKSDTPDEMFTRAEKLIKEKNYDDAIETLERLKSAHPDYSKIEEVYLKIADAAFEKGSYENAAAKYYQFMELYPASKQVPRAKFNIAMCYFKQIKGADLDSRVIQQAVDAFKALADDPNAGEWAKKAEEKLKECRRRLAEKELYKAKTYVSVGNYKAARVAAQRILDEYAKVGLDDDAQKLLKSIKNK</sequence>
<dbReference type="InterPro" id="IPR017689">
    <property type="entry name" value="BamD"/>
</dbReference>
<evidence type="ECO:0000313" key="6">
    <source>
        <dbReference type="EMBL" id="HGH60508.1"/>
    </source>
</evidence>
<dbReference type="AlphaFoldDB" id="A0A7C4AR43"/>